<reference evidence="1" key="1">
    <citation type="submission" date="2022-07" db="EMBL/GenBank/DDBJ databases">
        <title>Genome Sequence of Lecanicillium saksenae.</title>
        <authorList>
            <person name="Buettner E."/>
        </authorList>
    </citation>
    <scope>NUCLEOTIDE SEQUENCE</scope>
    <source>
        <strain evidence="1">VT-O1</strain>
    </source>
</reference>
<name>A0ACC1R6C7_9HYPO</name>
<organism evidence="1 2">
    <name type="scientific">Lecanicillium saksenae</name>
    <dbReference type="NCBI Taxonomy" id="468837"/>
    <lineage>
        <taxon>Eukaryota</taxon>
        <taxon>Fungi</taxon>
        <taxon>Dikarya</taxon>
        <taxon>Ascomycota</taxon>
        <taxon>Pezizomycotina</taxon>
        <taxon>Sordariomycetes</taxon>
        <taxon>Hypocreomycetidae</taxon>
        <taxon>Hypocreales</taxon>
        <taxon>Cordycipitaceae</taxon>
        <taxon>Lecanicillium</taxon>
    </lineage>
</organism>
<dbReference type="Proteomes" id="UP001148737">
    <property type="component" value="Unassembled WGS sequence"/>
</dbReference>
<sequence length="572" mass="64371">MRLIHLNTLKLVEVSRSTPPYAILSHTWSDDEVSLQQLESGQSREQQTEGWAKLTGFCRTVRLDASSAPTWGWVDTCCIDKTSSADLSESINSMFRWYQQAACCYAILSDVEYSDDTEVLLDNFAKSRWFTRGWTLQELLAPPSVLFFDKNWTKIGSRSEMSHIISSITGIPERVLRTGKFGHTSIAERMSWASARQTTRPEDTAYSLLGIFNVYMPLLYGEGKQSFIRLQEEIIKNSEDQSIFAWDASFFANKPVRVGLLAPSPEFFAKGAIFGTISDAGSGEPTVTNKGIRIKLPFSPNAGLGLPKRCLRLACPVNGDFSSRAVIDLFEFEEIGSFSRQATAVRWEFVSPKDKQKPEEITIIKQMEIRSGNALRNIAMRGSVRFRDCKSFTYNWLASYPPQTASINSVTGSLVFLTPRNEVTTAAVGLCSVFVFQLAGPCPETTWAVELFYHQSKQSTLRILDLTDVLTATKVDRSIESVIEDLYEGSQDRYLKYWKKLPGKGVNGSAECCSVPIPGRSESLCAELSHDSQPGLQPFFYIDLSIRRRRGLFLKKKSRDEKSWFNAHRQAH</sequence>
<evidence type="ECO:0000313" key="1">
    <source>
        <dbReference type="EMBL" id="KAJ3498013.1"/>
    </source>
</evidence>
<protein>
    <submittedName>
        <fullName evidence="1">Uncharacterized protein</fullName>
    </submittedName>
</protein>
<keyword evidence="2" id="KW-1185">Reference proteome</keyword>
<comment type="caution">
    <text evidence="1">The sequence shown here is derived from an EMBL/GenBank/DDBJ whole genome shotgun (WGS) entry which is preliminary data.</text>
</comment>
<dbReference type="EMBL" id="JANAKD010000076">
    <property type="protein sequence ID" value="KAJ3498013.1"/>
    <property type="molecule type" value="Genomic_DNA"/>
</dbReference>
<proteinExistence type="predicted"/>
<accession>A0ACC1R6C7</accession>
<evidence type="ECO:0000313" key="2">
    <source>
        <dbReference type="Proteomes" id="UP001148737"/>
    </source>
</evidence>
<gene>
    <name evidence="1" type="ORF">NLG97_g1446</name>
</gene>